<dbReference type="EMBL" id="HBUE01007903">
    <property type="protein sequence ID" value="CAG6446839.1"/>
    <property type="molecule type" value="Transcribed_RNA"/>
</dbReference>
<feature type="compositionally biased region" description="Polar residues" evidence="1">
    <location>
        <begin position="44"/>
        <end position="59"/>
    </location>
</feature>
<protein>
    <submittedName>
        <fullName evidence="2">(northern house mosquito) hypothetical protein</fullName>
    </submittedName>
</protein>
<evidence type="ECO:0000313" key="2">
    <source>
        <dbReference type="EMBL" id="CAG6446840.1"/>
    </source>
</evidence>
<accession>A0A8D7ZYW4</accession>
<proteinExistence type="predicted"/>
<dbReference type="EMBL" id="HBUE01007905">
    <property type="protein sequence ID" value="CAG6446840.1"/>
    <property type="molecule type" value="Transcribed_RNA"/>
</dbReference>
<feature type="compositionally biased region" description="Polar residues" evidence="1">
    <location>
        <begin position="121"/>
        <end position="131"/>
    </location>
</feature>
<feature type="region of interest" description="Disordered" evidence="1">
    <location>
        <begin position="12"/>
        <end position="133"/>
    </location>
</feature>
<dbReference type="AlphaFoldDB" id="A0A8D7ZYW4"/>
<sequence>MLPVASCAKINAPRSTPSSCGFSKDRRSSKSWKIIRKSPSRRSNATVTTTMCSNRSTLNRWRRFPHSQNSRRRSLPHHLRSPSNPPKNCPSSTSSRNTTAKIRNSFSNSAAVACRRKTTPTRKSSPSNRPTPTCGMNCVRVGSRRPGFTKRLAARCSAVRCAIKSWASSRDFRSP</sequence>
<name>A0A8D7ZYW4_CULPI</name>
<organism evidence="2">
    <name type="scientific">Culex pipiens</name>
    <name type="common">House mosquito</name>
    <dbReference type="NCBI Taxonomy" id="7175"/>
    <lineage>
        <taxon>Eukaryota</taxon>
        <taxon>Metazoa</taxon>
        <taxon>Ecdysozoa</taxon>
        <taxon>Arthropoda</taxon>
        <taxon>Hexapoda</taxon>
        <taxon>Insecta</taxon>
        <taxon>Pterygota</taxon>
        <taxon>Neoptera</taxon>
        <taxon>Endopterygota</taxon>
        <taxon>Diptera</taxon>
        <taxon>Nematocera</taxon>
        <taxon>Culicoidea</taxon>
        <taxon>Culicidae</taxon>
        <taxon>Culicinae</taxon>
        <taxon>Culicini</taxon>
        <taxon>Culex</taxon>
        <taxon>Culex</taxon>
    </lineage>
</organism>
<evidence type="ECO:0000256" key="1">
    <source>
        <dbReference type="SAM" id="MobiDB-lite"/>
    </source>
</evidence>
<reference evidence="2" key="1">
    <citation type="submission" date="2021-05" db="EMBL/GenBank/DDBJ databases">
        <authorList>
            <person name="Alioto T."/>
            <person name="Alioto T."/>
            <person name="Gomez Garrido J."/>
        </authorList>
    </citation>
    <scope>NUCLEOTIDE SEQUENCE</scope>
</reference>
<feature type="compositionally biased region" description="Polar residues" evidence="1">
    <location>
        <begin position="96"/>
        <end position="110"/>
    </location>
</feature>
<feature type="compositionally biased region" description="Basic residues" evidence="1">
    <location>
        <begin position="60"/>
        <end position="80"/>
    </location>
</feature>
<feature type="compositionally biased region" description="Basic residues" evidence="1">
    <location>
        <begin position="29"/>
        <end position="40"/>
    </location>
</feature>